<dbReference type="RefSeq" id="WP_059153620.1">
    <property type="nucleotide sequence ID" value="NZ_KQ130461.1"/>
</dbReference>
<dbReference type="OrthoDB" id="7281829at2"/>
<proteinExistence type="inferred from homology"/>
<evidence type="ECO:0000256" key="3">
    <source>
        <dbReference type="ARBA" id="ARBA00023125"/>
    </source>
</evidence>
<dbReference type="GO" id="GO:0003677">
    <property type="term" value="F:DNA binding"/>
    <property type="evidence" value="ECO:0007669"/>
    <property type="project" value="UniProtKB-KW"/>
</dbReference>
<dbReference type="Pfam" id="PF01526">
    <property type="entry name" value="DDE_Tnp_Tn3"/>
    <property type="match status" value="1"/>
</dbReference>
<keyword evidence="4" id="KW-0233">DNA recombination</keyword>
<dbReference type="InterPro" id="IPR047653">
    <property type="entry name" value="Tn3-like_transpos"/>
</dbReference>
<organism evidence="8 9">
    <name type="scientific">Novosphingobium barchaimii LL02</name>
    <dbReference type="NCBI Taxonomy" id="1114963"/>
    <lineage>
        <taxon>Bacteria</taxon>
        <taxon>Pseudomonadati</taxon>
        <taxon>Pseudomonadota</taxon>
        <taxon>Alphaproteobacteria</taxon>
        <taxon>Sphingomonadales</taxon>
        <taxon>Sphingomonadaceae</taxon>
        <taxon>Novosphingobium</taxon>
    </lineage>
</organism>
<comment type="caution">
    <text evidence="8">The sequence shown here is derived from an EMBL/GenBank/DDBJ whole genome shotgun (WGS) entry which is preliminary data.</text>
</comment>
<evidence type="ECO:0000256" key="1">
    <source>
        <dbReference type="ARBA" id="ARBA00009402"/>
    </source>
</evidence>
<dbReference type="PATRIC" id="fig|1114963.3.peg.4978"/>
<dbReference type="NCBIfam" id="NF033527">
    <property type="entry name" value="transpos_Tn3"/>
    <property type="match status" value="1"/>
</dbReference>
<reference evidence="8 9" key="1">
    <citation type="journal article" date="2015" name="G3 (Bethesda)">
        <title>Insights into Ongoing Evolution of the Hexachlorocyclohexane Catabolic Pathway from Comparative Genomics of Ten Sphingomonadaceae Strains.</title>
        <authorList>
            <person name="Pearce S.L."/>
            <person name="Oakeshott J.G."/>
            <person name="Pandey G."/>
        </authorList>
    </citation>
    <scope>NUCLEOTIDE SEQUENCE [LARGE SCALE GENOMIC DNA]</scope>
    <source>
        <strain evidence="8 9">LL02</strain>
    </source>
</reference>
<evidence type="ECO:0008006" key="10">
    <source>
        <dbReference type="Google" id="ProtNLM"/>
    </source>
</evidence>
<dbReference type="GO" id="GO:0006313">
    <property type="term" value="P:DNA transposition"/>
    <property type="evidence" value="ECO:0007669"/>
    <property type="project" value="InterPro"/>
</dbReference>
<keyword evidence="2" id="KW-0815">Transposition</keyword>
<feature type="domain" description="DUF4158" evidence="7">
    <location>
        <begin position="6"/>
        <end position="172"/>
    </location>
</feature>
<sequence length="1004" mass="112073">MPTRHLTDAQRQGFSRFDGEPSADQLARYFHLDQTDRDLIGTLRGDHNRLGFTVMLTSARFLGAFPVSPSEIPASVLATVIEQLALEPATDVDAYFAGSRRIRHLALIRTHCGFTDFGDNAVARFRLTRWLYALCWSGDERPGPLIDRAAAWLIANKVLLPGVTVVERLVGRIRDRARTRLWRHLVASLSDDQRARIAALFDDGDTSTFAALDALRTVPSKRMPTELFRHLDRLDAVRAFNLRPAPPRGVPATTLERLARVARVSKPSAIAALQEPRRTATVAALFHTLEAAAQDDAAELAEVLLADLVKGAEAADKQDRLRSLRDLDGAAMLLHAMGLLVLTDDVLPLNEWRDVLFERLPRPDIEAAMSKVEAIAKPAESKPYDQLRRKWRGARKLFFEITNRIETDAAPGGKNVKAAISYLKGVDDWSSLAKMRGAPTAAIPKAWRQHVLDHEGSVRDPKAYVFAIIDAWRLAIKHRDVFAKPGIRYGDPRRGMLEGESWHNSRLMVARALGRSLEADTEIDGLSRLLDEAYRHVVARAGHNPDLRFETVADKTGIVVTPLDKLDESESLRALRGAVQTRMPKAGMPDIFLEVMARTGFAKSFTHLSERQATVEHFEISLCATLVGGACNIGLEPVVRPEIAALRRDRLSWVNQNFIRPETIAAANAAIVAAHNRLDIVRHWGAGEVASADGMRFVAPSSAIHAGPNPKYYGQERGVTWYNMISNQFSGLAGAVIPGTLRDSLVVLALLLEQETELDPLEIMTDTAAYSDAIFGLFWLLGYRFSPRLADIGGAKLWRIDRQASYGQFDEIAWGRIKINLIRENWSDLIRLAGSIKLGHLKAAGVMRMLQVKDRPTTLAKALSELGRIIKTLHILRYIDDRPFRRRILFQLNRQELRHKLGRRVHHGDRGEIRSPLRQGQEEQLGVLGLALNSIVHWNAVYMQETVRQLSEAGAPPLPADIARLSPIFWRHINFLGSYDFSVPDAVANGGLRPLRQPNSEWDF</sequence>
<evidence type="ECO:0000259" key="7">
    <source>
        <dbReference type="Pfam" id="PF13700"/>
    </source>
</evidence>
<dbReference type="Pfam" id="PF13700">
    <property type="entry name" value="DUF4158"/>
    <property type="match status" value="1"/>
</dbReference>
<evidence type="ECO:0000313" key="8">
    <source>
        <dbReference type="EMBL" id="KMS50592.1"/>
    </source>
</evidence>
<dbReference type="InterPro" id="IPR002513">
    <property type="entry name" value="Tn3_Tnp_DDE_dom"/>
</dbReference>
<gene>
    <name evidence="8" type="ORF">V474_06630</name>
</gene>
<evidence type="ECO:0000256" key="2">
    <source>
        <dbReference type="ARBA" id="ARBA00022578"/>
    </source>
</evidence>
<evidence type="ECO:0000313" key="9">
    <source>
        <dbReference type="Proteomes" id="UP000052268"/>
    </source>
</evidence>
<dbReference type="Proteomes" id="UP000052268">
    <property type="component" value="Unassembled WGS sequence"/>
</dbReference>
<dbReference type="GO" id="GO:0004803">
    <property type="term" value="F:transposase activity"/>
    <property type="evidence" value="ECO:0007669"/>
    <property type="project" value="InterPro"/>
</dbReference>
<evidence type="ECO:0000256" key="5">
    <source>
        <dbReference type="SAM" id="MobiDB-lite"/>
    </source>
</evidence>
<accession>A0A0J7XFM7</accession>
<dbReference type="AlphaFoldDB" id="A0A0J7XFM7"/>
<dbReference type="InterPro" id="IPR025296">
    <property type="entry name" value="DUF4158"/>
</dbReference>
<comment type="similarity">
    <text evidence="1">Belongs to the transposase 7 family.</text>
</comment>
<feature type="region of interest" description="Disordered" evidence="5">
    <location>
        <begin position="1"/>
        <end position="20"/>
    </location>
</feature>
<protein>
    <recommendedName>
        <fullName evidence="10">Transposase</fullName>
    </recommendedName>
</protein>
<dbReference type="EMBL" id="JACU01000017">
    <property type="protein sequence ID" value="KMS50592.1"/>
    <property type="molecule type" value="Genomic_DNA"/>
</dbReference>
<feature type="domain" description="Tn3 transposase DDE" evidence="6">
    <location>
        <begin position="590"/>
        <end position="979"/>
    </location>
</feature>
<name>A0A0J7XFM7_9SPHN</name>
<keyword evidence="3" id="KW-0238">DNA-binding</keyword>
<evidence type="ECO:0000259" key="6">
    <source>
        <dbReference type="Pfam" id="PF01526"/>
    </source>
</evidence>
<keyword evidence="9" id="KW-1185">Reference proteome</keyword>
<evidence type="ECO:0000256" key="4">
    <source>
        <dbReference type="ARBA" id="ARBA00023172"/>
    </source>
</evidence>